<keyword evidence="2" id="KW-1185">Reference proteome</keyword>
<dbReference type="EMBL" id="JAVREL010000002">
    <property type="protein sequence ID" value="MDT0341985.1"/>
    <property type="molecule type" value="Genomic_DNA"/>
</dbReference>
<name>A0ABU2MKG5_9ACTN</name>
<sequence length="520" mass="57074">MRPTVRPGDAKDAAQALELEVCVGRLLTALFPDVPDEPVPWERPGRYPALERAVIADPALRGALLDDDEDSVATAWANRLKFRGLDLALHHTLAVVYREKALALPPDTERAADLLATTTALWTLLLGSRAFWDGQAATGGAPGAEDELRDAVCRELFGLHRKHGSVALRQGESDIADTHLGALDACRAGAAAVRETLEGTRIGWSAGDDKSRWAAMAALAERAIDDWCHETIEHGAEALEDADAVARLPAGITKDFATGLDRVRPLTELSVPLPRLLTTALEWCNEWQMCVYGLKSGQDSRRRQIRSILDGARPFAEDLAESTRPGQSHLRENQALSRHFMFRGFVADTAESAIREYEKALEWNPHNANAEKLLEDQRSHEAIGAAVDEAVRQLEAGRARLAMVAVQRIAHLPEAREDVRSLTCAIHVRLALDALDDDDFAGVERELNRATTYAASAEEEASILVYRALGVLRQAATGPPRLAAQRQVTALGLLRKALQLNPPDHLVRQIHQLAPHLRYR</sequence>
<evidence type="ECO:0000313" key="1">
    <source>
        <dbReference type="EMBL" id="MDT0341985.1"/>
    </source>
</evidence>
<proteinExistence type="predicted"/>
<evidence type="ECO:0008006" key="3">
    <source>
        <dbReference type="Google" id="ProtNLM"/>
    </source>
</evidence>
<organism evidence="1 2">
    <name type="scientific">Streptomyces litchfieldiae</name>
    <dbReference type="NCBI Taxonomy" id="3075543"/>
    <lineage>
        <taxon>Bacteria</taxon>
        <taxon>Bacillati</taxon>
        <taxon>Actinomycetota</taxon>
        <taxon>Actinomycetes</taxon>
        <taxon>Kitasatosporales</taxon>
        <taxon>Streptomycetaceae</taxon>
        <taxon>Streptomyces</taxon>
    </lineage>
</organism>
<dbReference type="Proteomes" id="UP001183246">
    <property type="component" value="Unassembled WGS sequence"/>
</dbReference>
<reference evidence="2" key="1">
    <citation type="submission" date="2023-07" db="EMBL/GenBank/DDBJ databases">
        <title>30 novel species of actinomycetes from the DSMZ collection.</title>
        <authorList>
            <person name="Nouioui I."/>
        </authorList>
    </citation>
    <scope>NUCLEOTIDE SEQUENCE [LARGE SCALE GENOMIC DNA]</scope>
    <source>
        <strain evidence="2">DSM 44938</strain>
    </source>
</reference>
<gene>
    <name evidence="1" type="ORF">RM590_04950</name>
</gene>
<accession>A0ABU2MKG5</accession>
<protein>
    <recommendedName>
        <fullName evidence="3">Tetratricopeptide repeat protein</fullName>
    </recommendedName>
</protein>
<dbReference type="RefSeq" id="WP_311703118.1">
    <property type="nucleotide sequence ID" value="NZ_JAVREL010000002.1"/>
</dbReference>
<comment type="caution">
    <text evidence="1">The sequence shown here is derived from an EMBL/GenBank/DDBJ whole genome shotgun (WGS) entry which is preliminary data.</text>
</comment>
<evidence type="ECO:0000313" key="2">
    <source>
        <dbReference type="Proteomes" id="UP001183246"/>
    </source>
</evidence>